<comment type="subcellular location">
    <subcellularLocation>
        <location evidence="1 6">Nucleus</location>
    </subcellularLocation>
</comment>
<organism evidence="9 10">
    <name type="scientific">Microthlaspi erraticum</name>
    <dbReference type="NCBI Taxonomy" id="1685480"/>
    <lineage>
        <taxon>Eukaryota</taxon>
        <taxon>Viridiplantae</taxon>
        <taxon>Streptophyta</taxon>
        <taxon>Embryophyta</taxon>
        <taxon>Tracheophyta</taxon>
        <taxon>Spermatophyta</taxon>
        <taxon>Magnoliopsida</taxon>
        <taxon>eudicotyledons</taxon>
        <taxon>Gunneridae</taxon>
        <taxon>Pentapetalae</taxon>
        <taxon>rosids</taxon>
        <taxon>malvids</taxon>
        <taxon>Brassicales</taxon>
        <taxon>Brassicaceae</taxon>
        <taxon>Coluteocarpeae</taxon>
        <taxon>Microthlaspi</taxon>
    </lineage>
</organism>
<sequence>MRDYKLRLPAMIPSEWFHKLKNMTKLREKHPPPPYSLNTTKTKKHSSHDSKSLPLSLSSYLSTPLESKILQVPPRNSLHVIQSKRKTVYKPSPPSSSSVSSGFNKNKIKFLRNQDSSNLELSSSADDIIIDMNNRGFKKKMFREIKVFDSTEKACPASNRNKESRKTHHLSVKVNNKEKEEKEACRMQKNYQKALVSSGRRSSANSPRIKLRVSSPRIQVSAQRIRSRSQSKQVLDSFAVMRSSLDPKKDFRESMVEMIVENNIRASEDLKDLLACYLSLNPNEYHDLIVKVFVQVWVEVINSTFSSK</sequence>
<dbReference type="OrthoDB" id="1928390at2759"/>
<keyword evidence="10" id="KW-1185">Reference proteome</keyword>
<keyword evidence="3 6" id="KW-0805">Transcription regulation</keyword>
<evidence type="ECO:0000256" key="4">
    <source>
        <dbReference type="ARBA" id="ARBA00023163"/>
    </source>
</evidence>
<proteinExistence type="predicted"/>
<name>A0A6D2IH79_9BRAS</name>
<evidence type="ECO:0000313" key="10">
    <source>
        <dbReference type="Proteomes" id="UP000467841"/>
    </source>
</evidence>
<dbReference type="GO" id="GO:0045892">
    <property type="term" value="P:negative regulation of DNA-templated transcription"/>
    <property type="evidence" value="ECO:0007669"/>
    <property type="project" value="UniProtKB-UniRule"/>
</dbReference>
<dbReference type="InterPro" id="IPR025830">
    <property type="entry name" value="DNA_bnd_dom_ovate"/>
</dbReference>
<evidence type="ECO:0000256" key="3">
    <source>
        <dbReference type="ARBA" id="ARBA00023015"/>
    </source>
</evidence>
<dbReference type="EMBL" id="CACVBM020001051">
    <property type="protein sequence ID" value="CAA7026375.1"/>
    <property type="molecule type" value="Genomic_DNA"/>
</dbReference>
<keyword evidence="5 6" id="KW-0539">Nucleus</keyword>
<dbReference type="GO" id="GO:0003677">
    <property type="term" value="F:DNA binding"/>
    <property type="evidence" value="ECO:0007669"/>
    <property type="project" value="InterPro"/>
</dbReference>
<comment type="function">
    <text evidence="6">Transcriptional repressor that regulates multiple aspects of plant growth and development.</text>
</comment>
<evidence type="ECO:0000313" key="9">
    <source>
        <dbReference type="EMBL" id="CAA7026375.1"/>
    </source>
</evidence>
<dbReference type="Proteomes" id="UP000467841">
    <property type="component" value="Unassembled WGS sequence"/>
</dbReference>
<keyword evidence="4 6" id="KW-0804">Transcription</keyword>
<dbReference type="GO" id="GO:0005634">
    <property type="term" value="C:nucleus"/>
    <property type="evidence" value="ECO:0007669"/>
    <property type="project" value="UniProtKB-SubCell"/>
</dbReference>
<reference evidence="9" key="1">
    <citation type="submission" date="2020-01" db="EMBL/GenBank/DDBJ databases">
        <authorList>
            <person name="Mishra B."/>
        </authorList>
    </citation>
    <scope>NUCLEOTIDE SEQUENCE [LARGE SCALE GENOMIC DNA]</scope>
</reference>
<dbReference type="PROSITE" id="PS51754">
    <property type="entry name" value="OVATE"/>
    <property type="match status" value="1"/>
</dbReference>
<dbReference type="NCBIfam" id="TIGR01568">
    <property type="entry name" value="A_thal_3678"/>
    <property type="match status" value="1"/>
</dbReference>
<feature type="domain" description="OVATE" evidence="8">
    <location>
        <begin position="240"/>
        <end position="299"/>
    </location>
</feature>
<dbReference type="InterPro" id="IPR006458">
    <property type="entry name" value="Ovate_C"/>
</dbReference>
<evidence type="ECO:0000256" key="2">
    <source>
        <dbReference type="ARBA" id="ARBA00022491"/>
    </source>
</evidence>
<evidence type="ECO:0000259" key="8">
    <source>
        <dbReference type="PROSITE" id="PS51754"/>
    </source>
</evidence>
<dbReference type="InterPro" id="IPR038933">
    <property type="entry name" value="Ovate"/>
</dbReference>
<comment type="caution">
    <text evidence="9">The sequence shown here is derived from an EMBL/GenBank/DDBJ whole genome shotgun (WGS) entry which is preliminary data.</text>
</comment>
<evidence type="ECO:0000256" key="5">
    <source>
        <dbReference type="ARBA" id="ARBA00023242"/>
    </source>
</evidence>
<accession>A0A6D2IH79</accession>
<keyword evidence="2 6" id="KW-0678">Repressor</keyword>
<dbReference type="PANTHER" id="PTHR33057">
    <property type="entry name" value="TRANSCRIPTION REPRESSOR OFP7-RELATED"/>
    <property type="match status" value="1"/>
</dbReference>
<gene>
    <name evidence="9" type="ORF">MERR_LOCUS13610</name>
</gene>
<evidence type="ECO:0000256" key="7">
    <source>
        <dbReference type="SAM" id="MobiDB-lite"/>
    </source>
</evidence>
<evidence type="ECO:0000256" key="1">
    <source>
        <dbReference type="ARBA" id="ARBA00004123"/>
    </source>
</evidence>
<protein>
    <recommendedName>
        <fullName evidence="6">Transcription repressor</fullName>
    </recommendedName>
    <alternativeName>
        <fullName evidence="6">Ovate family protein</fullName>
    </alternativeName>
</protein>
<dbReference type="Pfam" id="PF04844">
    <property type="entry name" value="Ovate"/>
    <property type="match status" value="1"/>
</dbReference>
<evidence type="ECO:0000256" key="6">
    <source>
        <dbReference type="RuleBase" id="RU367028"/>
    </source>
</evidence>
<feature type="region of interest" description="Disordered" evidence="7">
    <location>
        <begin position="27"/>
        <end position="53"/>
    </location>
</feature>
<dbReference type="AlphaFoldDB" id="A0A6D2IH79"/>
<dbReference type="Pfam" id="PF13724">
    <property type="entry name" value="DNA_binding_2"/>
    <property type="match status" value="1"/>
</dbReference>
<dbReference type="PANTHER" id="PTHR33057:SF223">
    <property type="entry name" value="TRANSCRIPTION REPRESSOR OFP4"/>
    <property type="match status" value="1"/>
</dbReference>